<dbReference type="PANTHER" id="PTHR21310:SF42">
    <property type="entry name" value="BIFUNCTIONAL AAC_APH"/>
    <property type="match status" value="1"/>
</dbReference>
<dbReference type="OrthoDB" id="9797603at2"/>
<dbReference type="InterPro" id="IPR051678">
    <property type="entry name" value="AGP_Transferase"/>
</dbReference>
<dbReference type="CDD" id="cd05155">
    <property type="entry name" value="APH_ChoK_like_1"/>
    <property type="match status" value="1"/>
</dbReference>
<feature type="domain" description="Aminoglycoside phosphotransferase" evidence="1">
    <location>
        <begin position="33"/>
        <end position="261"/>
    </location>
</feature>
<dbReference type="Pfam" id="PF01636">
    <property type="entry name" value="APH"/>
    <property type="match status" value="1"/>
</dbReference>
<dbReference type="Gene3D" id="3.90.1200.10">
    <property type="match status" value="1"/>
</dbReference>
<organism evidence="2 3">
    <name type="scientific">Cellulomonas algicola</name>
    <dbReference type="NCBI Taxonomy" id="2071633"/>
    <lineage>
        <taxon>Bacteria</taxon>
        <taxon>Bacillati</taxon>
        <taxon>Actinomycetota</taxon>
        <taxon>Actinomycetes</taxon>
        <taxon>Micrococcales</taxon>
        <taxon>Cellulomonadaceae</taxon>
        <taxon>Cellulomonas</taxon>
    </lineage>
</organism>
<comment type="caution">
    <text evidence="2">The sequence shown here is derived from an EMBL/GenBank/DDBJ whole genome shotgun (WGS) entry which is preliminary data.</text>
</comment>
<evidence type="ECO:0000313" key="2">
    <source>
        <dbReference type="EMBL" id="GCD19253.1"/>
    </source>
</evidence>
<dbReference type="InterPro" id="IPR011009">
    <property type="entry name" value="Kinase-like_dom_sf"/>
</dbReference>
<dbReference type="Proteomes" id="UP000288246">
    <property type="component" value="Unassembled WGS sequence"/>
</dbReference>
<dbReference type="SUPFAM" id="SSF56112">
    <property type="entry name" value="Protein kinase-like (PK-like)"/>
    <property type="match status" value="1"/>
</dbReference>
<evidence type="ECO:0000313" key="3">
    <source>
        <dbReference type="Proteomes" id="UP000288246"/>
    </source>
</evidence>
<dbReference type="RefSeq" id="WP_124341793.1">
    <property type="nucleotide sequence ID" value="NZ_BHYL01000058.1"/>
</dbReference>
<proteinExistence type="predicted"/>
<protein>
    <submittedName>
        <fullName evidence="2">Aminoglycoside phosphotransferase</fullName>
    </submittedName>
</protein>
<evidence type="ECO:0000259" key="1">
    <source>
        <dbReference type="Pfam" id="PF01636"/>
    </source>
</evidence>
<dbReference type="InterPro" id="IPR002575">
    <property type="entry name" value="Aminoglycoside_PTrfase"/>
</dbReference>
<accession>A0A401UX45</accession>
<dbReference type="EMBL" id="BHYL01000058">
    <property type="protein sequence ID" value="GCD19253.1"/>
    <property type="molecule type" value="Genomic_DNA"/>
</dbReference>
<gene>
    <name evidence="2" type="ORF">CTKZ_08150</name>
</gene>
<keyword evidence="3" id="KW-1185">Reference proteome</keyword>
<dbReference type="AlphaFoldDB" id="A0A401UX45"/>
<sequence>MTHPVPEVEVDETLVRTLLRAQHPDLADLPLAPAGTGWDNVLWRLGDDLALRFPVRSVSAPLVAHEQKWLPVLAPRLPVATPVPLRVGMPGDAYPWAWSVVPWFHADPAWSVPVTDRTAWAGDLAEVFVALHRPAPADAPVNPFRGVPLSPDTTTLRERLDRVALPEADRVLERRAELAAAPAWDGPALWLHGDPHPANLLVRDGRLHALIDFGDVTSGDPASDLATAWLTFDTDGRRAFRERVDAACGWDDATWRRAHAWALHLAVVLLQHPVDHPHLAQVGRRALAEALVD</sequence>
<reference evidence="2 3" key="1">
    <citation type="submission" date="2018-11" db="EMBL/GenBank/DDBJ databases">
        <title>Draft genome sequence of Cellulomonas takizawaensis strain TKZ-21.</title>
        <authorList>
            <person name="Yamamura H."/>
            <person name="Hayashi T."/>
            <person name="Hamada M."/>
            <person name="Serisawa Y."/>
            <person name="Matsuyama K."/>
            <person name="Nakagawa Y."/>
            <person name="Otoguro M."/>
            <person name="Yanagida F."/>
            <person name="Hayakawa M."/>
        </authorList>
    </citation>
    <scope>NUCLEOTIDE SEQUENCE [LARGE SCALE GENOMIC DNA]</scope>
    <source>
        <strain evidence="2 3">TKZ-21</strain>
    </source>
</reference>
<dbReference type="PANTHER" id="PTHR21310">
    <property type="entry name" value="AMINOGLYCOSIDE PHOSPHOTRANSFERASE-RELATED-RELATED"/>
    <property type="match status" value="1"/>
</dbReference>
<name>A0A401UX45_9CELL</name>
<dbReference type="Gene3D" id="3.30.200.20">
    <property type="entry name" value="Phosphorylase Kinase, domain 1"/>
    <property type="match status" value="1"/>
</dbReference>
<keyword evidence="2" id="KW-0808">Transferase</keyword>
<dbReference type="GO" id="GO:0016740">
    <property type="term" value="F:transferase activity"/>
    <property type="evidence" value="ECO:0007669"/>
    <property type="project" value="UniProtKB-KW"/>
</dbReference>